<dbReference type="EMBL" id="FNDJ01000005">
    <property type="protein sequence ID" value="SDI34420.1"/>
    <property type="molecule type" value="Genomic_DNA"/>
</dbReference>
<evidence type="ECO:0000313" key="2">
    <source>
        <dbReference type="Proteomes" id="UP000199202"/>
    </source>
</evidence>
<proteinExistence type="predicted"/>
<evidence type="ECO:0000313" key="1">
    <source>
        <dbReference type="EMBL" id="SDI34420.1"/>
    </source>
</evidence>
<dbReference type="RefSeq" id="WP_176993163.1">
    <property type="nucleotide sequence ID" value="NZ_FNDJ01000005.1"/>
</dbReference>
<reference evidence="1 2" key="1">
    <citation type="submission" date="2016-10" db="EMBL/GenBank/DDBJ databases">
        <authorList>
            <person name="de Groot N.N."/>
        </authorList>
    </citation>
    <scope>NUCLEOTIDE SEQUENCE [LARGE SCALE GENOMIC DNA]</scope>
    <source>
        <strain evidence="1 2">CGMCC 4.6533</strain>
    </source>
</reference>
<organism evidence="1 2">
    <name type="scientific">Nonomuraea jiangxiensis</name>
    <dbReference type="NCBI Taxonomy" id="633440"/>
    <lineage>
        <taxon>Bacteria</taxon>
        <taxon>Bacillati</taxon>
        <taxon>Actinomycetota</taxon>
        <taxon>Actinomycetes</taxon>
        <taxon>Streptosporangiales</taxon>
        <taxon>Streptosporangiaceae</taxon>
        <taxon>Nonomuraea</taxon>
    </lineage>
</organism>
<dbReference type="STRING" id="633440.SAMN05421869_105180"/>
<dbReference type="AlphaFoldDB" id="A0A1G8JUZ8"/>
<name>A0A1G8JUZ8_9ACTN</name>
<sequence>MSARPKIAALRGGNVTLAAAADTAARAAEILALNVEDLDLERREVTEVLAPRRRTH</sequence>
<keyword evidence="2" id="KW-1185">Reference proteome</keyword>
<gene>
    <name evidence="1" type="ORF">SAMN05421869_105180</name>
</gene>
<protein>
    <submittedName>
        <fullName evidence="1">Uncharacterized protein</fullName>
    </submittedName>
</protein>
<accession>A0A1G8JUZ8</accession>
<dbReference type="Proteomes" id="UP000199202">
    <property type="component" value="Unassembled WGS sequence"/>
</dbReference>